<dbReference type="Proteomes" id="UP000814140">
    <property type="component" value="Unassembled WGS sequence"/>
</dbReference>
<accession>A0ACB8SPS7</accession>
<reference evidence="1" key="1">
    <citation type="submission" date="2021-03" db="EMBL/GenBank/DDBJ databases">
        <authorList>
            <consortium name="DOE Joint Genome Institute"/>
            <person name="Ahrendt S."/>
            <person name="Looney B.P."/>
            <person name="Miyauchi S."/>
            <person name="Morin E."/>
            <person name="Drula E."/>
            <person name="Courty P.E."/>
            <person name="Chicoki N."/>
            <person name="Fauchery L."/>
            <person name="Kohler A."/>
            <person name="Kuo A."/>
            <person name="Labutti K."/>
            <person name="Pangilinan J."/>
            <person name="Lipzen A."/>
            <person name="Riley R."/>
            <person name="Andreopoulos W."/>
            <person name="He G."/>
            <person name="Johnson J."/>
            <person name="Barry K.W."/>
            <person name="Grigoriev I.V."/>
            <person name="Nagy L."/>
            <person name="Hibbett D."/>
            <person name="Henrissat B."/>
            <person name="Matheny P.B."/>
            <person name="Labbe J."/>
            <person name="Martin F."/>
        </authorList>
    </citation>
    <scope>NUCLEOTIDE SEQUENCE</scope>
    <source>
        <strain evidence="1">HHB10654</strain>
    </source>
</reference>
<reference evidence="1" key="2">
    <citation type="journal article" date="2022" name="New Phytol.">
        <title>Evolutionary transition to the ectomycorrhizal habit in the genomes of a hyperdiverse lineage of mushroom-forming fungi.</title>
        <authorList>
            <person name="Looney B."/>
            <person name="Miyauchi S."/>
            <person name="Morin E."/>
            <person name="Drula E."/>
            <person name="Courty P.E."/>
            <person name="Kohler A."/>
            <person name="Kuo A."/>
            <person name="LaButti K."/>
            <person name="Pangilinan J."/>
            <person name="Lipzen A."/>
            <person name="Riley R."/>
            <person name="Andreopoulos W."/>
            <person name="He G."/>
            <person name="Johnson J."/>
            <person name="Nolan M."/>
            <person name="Tritt A."/>
            <person name="Barry K.W."/>
            <person name="Grigoriev I.V."/>
            <person name="Nagy L.G."/>
            <person name="Hibbett D."/>
            <person name="Henrissat B."/>
            <person name="Matheny P.B."/>
            <person name="Labbe J."/>
            <person name="Martin F.M."/>
        </authorList>
    </citation>
    <scope>NUCLEOTIDE SEQUENCE</scope>
    <source>
        <strain evidence="1">HHB10654</strain>
    </source>
</reference>
<sequence length="99" mass="11561">MSYQIYGFLLLDDSLTAYARQHGLDENEQAMVADHITRAVGLWPRARPMLAKHKGRYYGCIAVGSNGPKDHMPVLPRHEIQKLMDYMKTTVEPSWWWHY</sequence>
<gene>
    <name evidence="1" type="ORF">BV25DRAFT_1830661</name>
</gene>
<organism evidence="1 2">
    <name type="scientific">Artomyces pyxidatus</name>
    <dbReference type="NCBI Taxonomy" id="48021"/>
    <lineage>
        <taxon>Eukaryota</taxon>
        <taxon>Fungi</taxon>
        <taxon>Dikarya</taxon>
        <taxon>Basidiomycota</taxon>
        <taxon>Agaricomycotina</taxon>
        <taxon>Agaricomycetes</taxon>
        <taxon>Russulales</taxon>
        <taxon>Auriscalpiaceae</taxon>
        <taxon>Artomyces</taxon>
    </lineage>
</organism>
<evidence type="ECO:0000313" key="1">
    <source>
        <dbReference type="EMBL" id="KAI0057911.1"/>
    </source>
</evidence>
<name>A0ACB8SPS7_9AGAM</name>
<proteinExistence type="predicted"/>
<keyword evidence="2" id="KW-1185">Reference proteome</keyword>
<evidence type="ECO:0000313" key="2">
    <source>
        <dbReference type="Proteomes" id="UP000814140"/>
    </source>
</evidence>
<protein>
    <submittedName>
        <fullName evidence="1">Uncharacterized protein</fullName>
    </submittedName>
</protein>
<comment type="caution">
    <text evidence="1">The sequence shown here is derived from an EMBL/GenBank/DDBJ whole genome shotgun (WGS) entry which is preliminary data.</text>
</comment>
<dbReference type="EMBL" id="MU277241">
    <property type="protein sequence ID" value="KAI0057911.1"/>
    <property type="molecule type" value="Genomic_DNA"/>
</dbReference>